<dbReference type="OrthoDB" id="350864at2157"/>
<accession>G4RJX9</accession>
<dbReference type="KEGG" id="ttn:TTX_1236"/>
<keyword evidence="2" id="KW-1185">Reference proteome</keyword>
<dbReference type="RefSeq" id="WP_014127129.1">
    <property type="nucleotide sequence ID" value="NC_016070.1"/>
</dbReference>
<protein>
    <submittedName>
        <fullName evidence="1">Predicted ATPase</fullName>
    </submittedName>
</protein>
<name>G4RJX9_THETK</name>
<proteinExistence type="predicted"/>
<dbReference type="eggNOG" id="arCOG06982">
    <property type="taxonomic scope" value="Archaea"/>
</dbReference>
<gene>
    <name evidence="1" type="ordered locus">TTX_1236</name>
</gene>
<dbReference type="HOGENOM" id="CLU_2353372_0_0_2"/>
<evidence type="ECO:0000313" key="1">
    <source>
        <dbReference type="EMBL" id="CCC81874.1"/>
    </source>
</evidence>
<dbReference type="Proteomes" id="UP000002654">
    <property type="component" value="Chromosome"/>
</dbReference>
<dbReference type="PaxDb" id="768679-TTX_1236"/>
<organism evidence="1 2">
    <name type="scientific">Thermoproteus tenax (strain ATCC 35583 / DSM 2078 / JCM 9277 / NBRC 100435 / Kra 1)</name>
    <dbReference type="NCBI Taxonomy" id="768679"/>
    <lineage>
        <taxon>Archaea</taxon>
        <taxon>Thermoproteota</taxon>
        <taxon>Thermoprotei</taxon>
        <taxon>Thermoproteales</taxon>
        <taxon>Thermoproteaceae</taxon>
        <taxon>Thermoproteus</taxon>
    </lineage>
</organism>
<dbReference type="AlphaFoldDB" id="G4RJX9"/>
<evidence type="ECO:0000313" key="2">
    <source>
        <dbReference type="Proteomes" id="UP000002654"/>
    </source>
</evidence>
<dbReference type="EMBL" id="FN869859">
    <property type="protein sequence ID" value="CCC81874.1"/>
    <property type="molecule type" value="Genomic_DNA"/>
</dbReference>
<dbReference type="PATRIC" id="fig|768679.9.peg.1245"/>
<reference evidence="1 2" key="1">
    <citation type="journal article" date="2011" name="PLoS ONE">
        <title>The complete genome sequence of Thermoproteus tenax: a physiologically versatile member of the Crenarchaeota.</title>
        <authorList>
            <person name="Siebers B."/>
            <person name="Zaparty M."/>
            <person name="Raddatz G."/>
            <person name="Tjaden B."/>
            <person name="Albers S.V."/>
            <person name="Bell S.D."/>
            <person name="Blombach F."/>
            <person name="Kletzin A."/>
            <person name="Kyrpides N."/>
            <person name="Lanz C."/>
            <person name="Plagens A."/>
            <person name="Rampp M."/>
            <person name="Rosinus A."/>
            <person name="von Jan M."/>
            <person name="Makarova K.S."/>
            <person name="Klenk H.P."/>
            <person name="Schuster S.C."/>
            <person name="Hensel R."/>
        </authorList>
    </citation>
    <scope>NUCLEOTIDE SEQUENCE [LARGE SCALE GENOMIC DNA]</scope>
    <source>
        <strain evidence="2">ATCC 35583 / DSM 2078 / JCM 9277 / NBRC 100435 / Kra 1</strain>
    </source>
</reference>
<dbReference type="GeneID" id="11262119"/>
<dbReference type="STRING" id="768679.TTX_1236"/>
<sequence>MGAGGRRLGQLSSVFAPALVALYAAYTYALGEVAYFLVEEPEAHAHPVLTHFLGRYLRRLVERLGGRFNVVAATHSLDFVKGLKGGPTSSEEKEKE</sequence>